<evidence type="ECO:0000313" key="2">
    <source>
        <dbReference type="Proteomes" id="UP001451606"/>
    </source>
</evidence>
<keyword evidence="2" id="KW-1185">Reference proteome</keyword>
<sequence>MLFQESDKKLDMKGIFSFSFDNDLNEISRKFGIKIIARIRRHKDTANAVLNITYPDGKITELEEKLKKFNSTKANYGYVASIDITKSKFLDSFSRFVTIPSVIVDAVLIEDGLTKVYFRFHSSVSKELSSSFASDWSQYDLFSIEFLGPNKGFAESFSEISKKVPLYSVEIKTKVAGNDMDLTGDIAMSTFGSTWEREVKYLIAGNIKAIYYDSRSLLKKDSRDVIDVSTTDGIYQATFVNPLIEYYMREAENRQIATLALPQRLIGNQFSFDIVIPRMLLSEFYSLIFESFKKFPDWRMELGQITPL</sequence>
<accession>A0AAX4NEN2</accession>
<proteinExistence type="predicted"/>
<dbReference type="KEGG" id="omr:OXIME_000497"/>
<dbReference type="GeneID" id="95967224"/>
<name>A0AAX4NEN2_9ARCH</name>
<organism evidence="1 2">
    <name type="scientific">Oxyplasma meridianum</name>
    <dbReference type="NCBI Taxonomy" id="3073602"/>
    <lineage>
        <taxon>Archaea</taxon>
        <taxon>Methanobacteriati</taxon>
        <taxon>Thermoplasmatota</taxon>
        <taxon>Thermoplasmata</taxon>
        <taxon>Thermoplasmatales</taxon>
        <taxon>Thermoplasmataceae</taxon>
        <taxon>Oxyplasma</taxon>
    </lineage>
</organism>
<protein>
    <submittedName>
        <fullName evidence="1">Uncharacterized protein</fullName>
    </submittedName>
</protein>
<dbReference type="Proteomes" id="UP001451606">
    <property type="component" value="Chromosome"/>
</dbReference>
<dbReference type="AlphaFoldDB" id="A0AAX4NEN2"/>
<dbReference type="InterPro" id="IPR043958">
    <property type="entry name" value="Ta1207"/>
</dbReference>
<dbReference type="Pfam" id="PF19020">
    <property type="entry name" value="Ta1207"/>
    <property type="match status" value="1"/>
</dbReference>
<dbReference type="RefSeq" id="WP_393971909.1">
    <property type="nucleotide sequence ID" value="NZ_CP133772.1"/>
</dbReference>
<gene>
    <name evidence="1" type="ORF">OXIME_000497</name>
</gene>
<reference evidence="1 2" key="1">
    <citation type="submission" date="2023-09" db="EMBL/GenBank/DDBJ databases">
        <authorList>
            <person name="Golyshina O.V."/>
            <person name="Lunev E.A."/>
            <person name="Bargiela R."/>
            <person name="Gaines M.C."/>
            <person name="Daum B."/>
            <person name="Bale N.J."/>
            <person name="Koenen M."/>
            <person name="Sinninghe Damst J.S."/>
            <person name="Yakimov M."/>
            <person name="Golyshin P.N."/>
        </authorList>
    </citation>
    <scope>NUCLEOTIDE SEQUENCE [LARGE SCALE GENOMIC DNA]</scope>
    <source>
        <strain evidence="1 2">M1</strain>
    </source>
</reference>
<evidence type="ECO:0000313" key="1">
    <source>
        <dbReference type="EMBL" id="WYX99951.1"/>
    </source>
</evidence>
<dbReference type="EMBL" id="CP133772">
    <property type="protein sequence ID" value="WYX99951.1"/>
    <property type="molecule type" value="Genomic_DNA"/>
</dbReference>